<feature type="compositionally biased region" description="Basic and acidic residues" evidence="1">
    <location>
        <begin position="65"/>
        <end position="79"/>
    </location>
</feature>
<feature type="compositionally biased region" description="Basic and acidic residues" evidence="1">
    <location>
        <begin position="150"/>
        <end position="161"/>
    </location>
</feature>
<feature type="region of interest" description="Disordered" evidence="1">
    <location>
        <begin position="57"/>
        <end position="79"/>
    </location>
</feature>
<evidence type="ECO:0000313" key="2">
    <source>
        <dbReference type="EMBL" id="EEF22467.1"/>
    </source>
</evidence>
<sequence length="191" mass="20294">MRDRAGRAVGIPAAVGPVDVAAAGAGDRVRQLPLAPAGLDAGRLPQDARRRQRRALAVQQLPRRAARDGRDDGDQPDGRVRVLATALPGTRHRVRHRHAGLPAAVRGAARAAVPHDAPAGPHQFVCRHRAAAGGVAGRDLRVQAVLRRDPRGLPRSGRDGRGGAPARAVERVPADLWQYRVGDGDRDVHRG</sequence>
<dbReference type="InParanoid" id="B9TNU8"/>
<organism evidence="2 3">
    <name type="scientific">Ricinus communis</name>
    <name type="common">Castor bean</name>
    <dbReference type="NCBI Taxonomy" id="3988"/>
    <lineage>
        <taxon>Eukaryota</taxon>
        <taxon>Viridiplantae</taxon>
        <taxon>Streptophyta</taxon>
        <taxon>Embryophyta</taxon>
        <taxon>Tracheophyta</taxon>
        <taxon>Spermatophyta</taxon>
        <taxon>Magnoliopsida</taxon>
        <taxon>eudicotyledons</taxon>
        <taxon>Gunneridae</taxon>
        <taxon>Pentapetalae</taxon>
        <taxon>rosids</taxon>
        <taxon>fabids</taxon>
        <taxon>Malpighiales</taxon>
        <taxon>Euphorbiaceae</taxon>
        <taxon>Acalyphoideae</taxon>
        <taxon>Acalypheae</taxon>
        <taxon>Ricinus</taxon>
    </lineage>
</organism>
<dbReference type="EMBL" id="EQ993670">
    <property type="protein sequence ID" value="EEF22467.1"/>
    <property type="molecule type" value="Genomic_DNA"/>
</dbReference>
<feature type="region of interest" description="Disordered" evidence="1">
    <location>
        <begin position="150"/>
        <end position="169"/>
    </location>
</feature>
<proteinExistence type="predicted"/>
<feature type="non-terminal residue" evidence="2">
    <location>
        <position position="191"/>
    </location>
</feature>
<keyword evidence="3" id="KW-1185">Reference proteome</keyword>
<evidence type="ECO:0000256" key="1">
    <source>
        <dbReference type="SAM" id="MobiDB-lite"/>
    </source>
</evidence>
<protein>
    <submittedName>
        <fullName evidence="2">Uncharacterized protein</fullName>
    </submittedName>
</protein>
<dbReference type="AlphaFoldDB" id="B9TNU8"/>
<accession>B9TNU8</accession>
<name>B9TNU8_RICCO</name>
<gene>
    <name evidence="2" type="ORF">RCOM_2141770</name>
</gene>
<reference evidence="3" key="1">
    <citation type="journal article" date="2010" name="Nat. Biotechnol.">
        <title>Draft genome sequence of the oilseed species Ricinus communis.</title>
        <authorList>
            <person name="Chan A.P."/>
            <person name="Crabtree J."/>
            <person name="Zhao Q."/>
            <person name="Lorenzi H."/>
            <person name="Orvis J."/>
            <person name="Puiu D."/>
            <person name="Melake-Berhan A."/>
            <person name="Jones K.M."/>
            <person name="Redman J."/>
            <person name="Chen G."/>
            <person name="Cahoon E.B."/>
            <person name="Gedil M."/>
            <person name="Stanke M."/>
            <person name="Haas B.J."/>
            <person name="Wortman J.R."/>
            <person name="Fraser-Liggett C.M."/>
            <person name="Ravel J."/>
            <person name="Rabinowicz P.D."/>
        </authorList>
    </citation>
    <scope>NUCLEOTIDE SEQUENCE [LARGE SCALE GENOMIC DNA]</scope>
    <source>
        <strain evidence="3">cv. Hale</strain>
    </source>
</reference>
<evidence type="ECO:0000313" key="3">
    <source>
        <dbReference type="Proteomes" id="UP000008311"/>
    </source>
</evidence>
<dbReference type="Proteomes" id="UP000008311">
    <property type="component" value="Unassembled WGS sequence"/>
</dbReference>